<comment type="caution">
    <text evidence="2">The sequence shown here is derived from an EMBL/GenBank/DDBJ whole genome shotgun (WGS) entry which is preliminary data.</text>
</comment>
<protein>
    <recommendedName>
        <fullName evidence="1">Methyltransferase small domain-containing protein</fullName>
    </recommendedName>
</protein>
<dbReference type="GO" id="GO:0008168">
    <property type="term" value="F:methyltransferase activity"/>
    <property type="evidence" value="ECO:0007669"/>
    <property type="project" value="InterPro"/>
</dbReference>
<dbReference type="Gene3D" id="3.40.50.150">
    <property type="entry name" value="Vaccinia Virus protein VP39"/>
    <property type="match status" value="1"/>
</dbReference>
<evidence type="ECO:0000313" key="2">
    <source>
        <dbReference type="EMBL" id="RKD21867.1"/>
    </source>
</evidence>
<dbReference type="InterPro" id="IPR007848">
    <property type="entry name" value="Small_mtfrase_dom"/>
</dbReference>
<name>A0A419SF25_9BACL</name>
<gene>
    <name evidence="2" type="ORF">BEP19_13840</name>
</gene>
<reference evidence="2 3" key="1">
    <citation type="submission" date="2016-08" db="EMBL/GenBank/DDBJ databases">
        <title>Novel Firmicute Genomes.</title>
        <authorList>
            <person name="Poppleton D.I."/>
            <person name="Gribaldo S."/>
        </authorList>
    </citation>
    <scope>NUCLEOTIDE SEQUENCE [LARGE SCALE GENOMIC DNA]</scope>
    <source>
        <strain evidence="2 3">RAOx-1</strain>
    </source>
</reference>
<dbReference type="SUPFAM" id="SSF53335">
    <property type="entry name" value="S-adenosyl-L-methionine-dependent methyltransferases"/>
    <property type="match status" value="1"/>
</dbReference>
<organism evidence="2 3">
    <name type="scientific">Ammoniphilus oxalaticus</name>
    <dbReference type="NCBI Taxonomy" id="66863"/>
    <lineage>
        <taxon>Bacteria</taxon>
        <taxon>Bacillati</taxon>
        <taxon>Bacillota</taxon>
        <taxon>Bacilli</taxon>
        <taxon>Bacillales</taxon>
        <taxon>Paenibacillaceae</taxon>
        <taxon>Aneurinibacillus group</taxon>
        <taxon>Ammoniphilus</taxon>
    </lineage>
</organism>
<dbReference type="CDD" id="cd02440">
    <property type="entry name" value="AdoMet_MTases"/>
    <property type="match status" value="1"/>
</dbReference>
<feature type="domain" description="Methyltransferase small" evidence="1">
    <location>
        <begin position="41"/>
        <end position="168"/>
    </location>
</feature>
<evidence type="ECO:0000313" key="3">
    <source>
        <dbReference type="Proteomes" id="UP000284219"/>
    </source>
</evidence>
<dbReference type="Proteomes" id="UP000284219">
    <property type="component" value="Unassembled WGS sequence"/>
</dbReference>
<evidence type="ECO:0000259" key="1">
    <source>
        <dbReference type="Pfam" id="PF05175"/>
    </source>
</evidence>
<dbReference type="Pfam" id="PF05175">
    <property type="entry name" value="MTS"/>
    <property type="match status" value="1"/>
</dbReference>
<dbReference type="InterPro" id="IPR029063">
    <property type="entry name" value="SAM-dependent_MTases_sf"/>
</dbReference>
<keyword evidence="3" id="KW-1185">Reference proteome</keyword>
<accession>A0A419SF25</accession>
<dbReference type="EMBL" id="MCHY01000011">
    <property type="protein sequence ID" value="RKD21867.1"/>
    <property type="molecule type" value="Genomic_DNA"/>
</dbReference>
<proteinExistence type="predicted"/>
<dbReference type="AlphaFoldDB" id="A0A419SF25"/>
<sequence length="189" mass="21283">MSLTNRRLTFLNKFIQSPGQVGSITPSSIYLTKKMFDHVAWDEVDAIVELGAGTGVFTNYIFEHMADATTAVIIEKDAQMRQALQETYPSFYFGSDAAGMASLLKKLHTPQVDCIISGLPFANFSPQLRSEIMSVVLECLKPDGVFIAFQYSLQMKNMLKEHFNRVAINFEMRNVPPAFVYTCFGKKEE</sequence>